<dbReference type="InterPro" id="IPR010499">
    <property type="entry name" value="AraC_E-bd"/>
</dbReference>
<evidence type="ECO:0000313" key="2">
    <source>
        <dbReference type="EMBL" id="QCP35963.1"/>
    </source>
</evidence>
<dbReference type="Gene3D" id="3.20.80.10">
    <property type="entry name" value="Regulatory factor, effector binding domain"/>
    <property type="match status" value="1"/>
</dbReference>
<reference evidence="2 3" key="1">
    <citation type="submission" date="2019-05" db="EMBL/GenBank/DDBJ databases">
        <title>Complete genome sequencing of Anaerostipes rhamnosivorans.</title>
        <authorList>
            <person name="Bui T.P.N."/>
            <person name="de Vos W.M."/>
        </authorList>
    </citation>
    <scope>NUCLEOTIDE SEQUENCE [LARGE SCALE GENOMIC DNA]</scope>
    <source>
        <strain evidence="2 3">1y2</strain>
    </source>
</reference>
<evidence type="ECO:0000313" key="3">
    <source>
        <dbReference type="Proteomes" id="UP000298653"/>
    </source>
</evidence>
<organism evidence="2 3">
    <name type="scientific">Anaerostipes rhamnosivorans</name>
    <dbReference type="NCBI Taxonomy" id="1229621"/>
    <lineage>
        <taxon>Bacteria</taxon>
        <taxon>Bacillati</taxon>
        <taxon>Bacillota</taxon>
        <taxon>Clostridia</taxon>
        <taxon>Lachnospirales</taxon>
        <taxon>Lachnospiraceae</taxon>
        <taxon>Anaerostipes</taxon>
    </lineage>
</organism>
<dbReference type="RefSeq" id="WP_137329259.1">
    <property type="nucleotide sequence ID" value="NZ_CP040058.1"/>
</dbReference>
<dbReference type="OrthoDB" id="9801008at2"/>
<protein>
    <submittedName>
        <fullName evidence="2">Transcriptional regulator, AraC family</fullName>
    </submittedName>
</protein>
<dbReference type="InterPro" id="IPR053182">
    <property type="entry name" value="YobU-like_regulator"/>
</dbReference>
<keyword evidence="3" id="KW-1185">Reference proteome</keyword>
<dbReference type="AlphaFoldDB" id="A0A4P8IIY2"/>
<feature type="domain" description="AraC effector-binding" evidence="1">
    <location>
        <begin position="1"/>
        <end position="152"/>
    </location>
</feature>
<dbReference type="KEGG" id="arf:AR1Y2_2509"/>
<proteinExistence type="predicted"/>
<sequence>MDYEVVDLKEKLVAGLSARTSNDAPDMGMVIGSLWGRFFEEGIFFHIDHKENEKSIGLYSDYNGEKMEEYQITVGCEVNSREQSQEGLTFAVIPAGKYAKFVVRGHMQKAVSDFWMKLWSMDLNRSFTGDFEEYQPGGTMEDSEIHMYIALKE</sequence>
<dbReference type="SMART" id="SM00871">
    <property type="entry name" value="AraC_E_bind"/>
    <property type="match status" value="1"/>
</dbReference>
<dbReference type="Pfam" id="PF14526">
    <property type="entry name" value="Cass2"/>
    <property type="match status" value="1"/>
</dbReference>
<evidence type="ECO:0000259" key="1">
    <source>
        <dbReference type="SMART" id="SM00871"/>
    </source>
</evidence>
<gene>
    <name evidence="2" type="ORF">AR1Y2_2509</name>
</gene>
<dbReference type="Proteomes" id="UP000298653">
    <property type="component" value="Chromosome"/>
</dbReference>
<dbReference type="EMBL" id="CP040058">
    <property type="protein sequence ID" value="QCP35963.1"/>
    <property type="molecule type" value="Genomic_DNA"/>
</dbReference>
<dbReference type="InterPro" id="IPR029441">
    <property type="entry name" value="Cass2"/>
</dbReference>
<accession>A0A4P8IIY2</accession>
<name>A0A4P8IIY2_9FIRM</name>
<dbReference type="SUPFAM" id="SSF55136">
    <property type="entry name" value="Probable bacterial effector-binding domain"/>
    <property type="match status" value="1"/>
</dbReference>
<dbReference type="InterPro" id="IPR011256">
    <property type="entry name" value="Reg_factor_effector_dom_sf"/>
</dbReference>
<dbReference type="PANTHER" id="PTHR36444:SF2">
    <property type="entry name" value="TRANSCRIPTIONAL REGULATOR PROTEIN YOBU-RELATED"/>
    <property type="match status" value="1"/>
</dbReference>
<dbReference type="PANTHER" id="PTHR36444">
    <property type="entry name" value="TRANSCRIPTIONAL REGULATOR PROTEIN YOBU-RELATED"/>
    <property type="match status" value="1"/>
</dbReference>